<dbReference type="InterPro" id="IPR045032">
    <property type="entry name" value="PEL"/>
</dbReference>
<evidence type="ECO:0000256" key="5">
    <source>
        <dbReference type="ARBA" id="ARBA00022723"/>
    </source>
</evidence>
<dbReference type="Gene3D" id="2.160.20.10">
    <property type="entry name" value="Single-stranded right-handed beta-helix, Pectin lyase-like"/>
    <property type="match status" value="1"/>
</dbReference>
<keyword evidence="8" id="KW-0325">Glycoprotein</keyword>
<dbReference type="Proteomes" id="UP000626092">
    <property type="component" value="Unassembled WGS sequence"/>
</dbReference>
<evidence type="ECO:0000313" key="12">
    <source>
        <dbReference type="EMBL" id="KAF7134640.1"/>
    </source>
</evidence>
<comment type="catalytic activity">
    <reaction evidence="1 10">
        <text>Eliminative cleavage of (1-&gt;4)-alpha-D-galacturonan to give oligosaccharides with 4-deoxy-alpha-D-galact-4-enuronosyl groups at their non-reducing ends.</text>
        <dbReference type="EC" id="4.2.2.2"/>
    </reaction>
</comment>
<comment type="similarity">
    <text evidence="3 10">Belongs to the polysaccharide lyase 1 family.</text>
</comment>
<evidence type="ECO:0000256" key="9">
    <source>
        <dbReference type="ARBA" id="ARBA00023239"/>
    </source>
</evidence>
<evidence type="ECO:0000256" key="8">
    <source>
        <dbReference type="ARBA" id="ARBA00023180"/>
    </source>
</evidence>
<evidence type="ECO:0000256" key="10">
    <source>
        <dbReference type="RuleBase" id="RU361123"/>
    </source>
</evidence>
<dbReference type="EC" id="4.2.2.2" evidence="4 10"/>
<reference evidence="12" key="1">
    <citation type="submission" date="2019-11" db="EMBL/GenBank/DDBJ databases">
        <authorList>
            <person name="Liu Y."/>
            <person name="Hou J."/>
            <person name="Li T.-Q."/>
            <person name="Guan C.-H."/>
            <person name="Wu X."/>
            <person name="Wu H.-Z."/>
            <person name="Ling F."/>
            <person name="Zhang R."/>
            <person name="Shi X.-G."/>
            <person name="Ren J.-P."/>
            <person name="Chen E.-F."/>
            <person name="Sun J.-M."/>
        </authorList>
    </citation>
    <scope>NUCLEOTIDE SEQUENCE</scope>
    <source>
        <strain evidence="12">Adult_tree_wgs_1</strain>
        <tissue evidence="12">Leaves</tissue>
    </source>
</reference>
<name>A0A834GIC6_RHOSS</name>
<dbReference type="GO" id="GO:0045490">
    <property type="term" value="P:pectin catabolic process"/>
    <property type="evidence" value="ECO:0007669"/>
    <property type="project" value="UniProtKB-UniPathway"/>
</dbReference>
<dbReference type="PANTHER" id="PTHR31683:SF208">
    <property type="entry name" value="PECTATE LYASE"/>
    <property type="match status" value="1"/>
</dbReference>
<dbReference type="AlphaFoldDB" id="A0A834GIC6"/>
<evidence type="ECO:0000256" key="4">
    <source>
        <dbReference type="ARBA" id="ARBA00012272"/>
    </source>
</evidence>
<keyword evidence="6 10" id="KW-0732">Signal</keyword>
<dbReference type="Pfam" id="PF00544">
    <property type="entry name" value="Pectate_lyase_4"/>
    <property type="match status" value="1"/>
</dbReference>
<evidence type="ECO:0000313" key="13">
    <source>
        <dbReference type="Proteomes" id="UP000626092"/>
    </source>
</evidence>
<comment type="pathway">
    <text evidence="2 10">Glycan metabolism; pectin degradation; 2-dehydro-3-deoxy-D-gluconate from pectin: step 2/5.</text>
</comment>
<feature type="domain" description="Pectate lyase" evidence="11">
    <location>
        <begin position="166"/>
        <end position="363"/>
    </location>
</feature>
<comment type="cofactor">
    <cofactor evidence="10">
        <name>Ca(2+)</name>
        <dbReference type="ChEBI" id="CHEBI:29108"/>
    </cofactor>
    <text evidence="10">Binds 1 Ca(2+) ion. Required for its activity.</text>
</comment>
<evidence type="ECO:0000259" key="11">
    <source>
        <dbReference type="SMART" id="SM00656"/>
    </source>
</evidence>
<evidence type="ECO:0000256" key="1">
    <source>
        <dbReference type="ARBA" id="ARBA00000695"/>
    </source>
</evidence>
<dbReference type="InterPro" id="IPR007524">
    <property type="entry name" value="Pec_lyase_N"/>
</dbReference>
<dbReference type="InterPro" id="IPR018082">
    <property type="entry name" value="AmbAllergen"/>
</dbReference>
<dbReference type="InterPro" id="IPR011050">
    <property type="entry name" value="Pectin_lyase_fold/virulence"/>
</dbReference>
<dbReference type="Pfam" id="PF04431">
    <property type="entry name" value="Pec_lyase_N"/>
    <property type="match status" value="1"/>
</dbReference>
<evidence type="ECO:0000256" key="6">
    <source>
        <dbReference type="ARBA" id="ARBA00022729"/>
    </source>
</evidence>
<gene>
    <name evidence="12" type="ORF">RHSIM_Rhsim08G0066500</name>
</gene>
<keyword evidence="13" id="KW-1185">Reference proteome</keyword>
<keyword evidence="9 10" id="KW-0456">Lyase</keyword>
<proteinExistence type="inferred from homology"/>
<dbReference type="SUPFAM" id="SSF51126">
    <property type="entry name" value="Pectin lyase-like"/>
    <property type="match status" value="1"/>
</dbReference>
<keyword evidence="7 10" id="KW-0106">Calcium</keyword>
<dbReference type="InterPro" id="IPR012334">
    <property type="entry name" value="Pectin_lyas_fold"/>
</dbReference>
<dbReference type="PRINTS" id="PR00807">
    <property type="entry name" value="AMBALLERGEN"/>
</dbReference>
<comment type="caution">
    <text evidence="12">The sequence shown here is derived from an EMBL/GenBank/DDBJ whole genome shotgun (WGS) entry which is preliminary data.</text>
</comment>
<evidence type="ECO:0000256" key="2">
    <source>
        <dbReference type="ARBA" id="ARBA00005220"/>
    </source>
</evidence>
<sequence>MQPNCLFVLFFTFAAIIPTLTAHIGDFDEVWQKRAEEAKKAALEANSRIPADFNLHFHKALSNGPHLTTNATTTRRSLVMRRTYRGGCVATNSIDSCWRCDPKWHLNRKKLAQCALGFGHGTTGGMAGKFYVVTDPSDNDVANPRPGTLRHAVIQKEPLWIIFKTSMTITLKQELMMQSHKTIDGRGAKVHIAYGAGITIQFVRNIIIHNIYVHDIKVTYGGMVRDSVDHVGFRTVADGDGVSLFGASNVWVDHLSMHRCADGIVDVIEGSTAVTISNCHWTDHDKVLLFGARDNNIQDDSMRITVAYNHFGKRLVQRMPRVRSGIVHVVNNDYTHWEMYAIGGSNHATLISQGNRFIAPDRPEFKQVTHRDAPEFEWRKWTWRSEGDLFVNGAFFVQSGDPNGPRRLGTLDHVQAKPGAMVMRLTQFAGVLGGCRPGVAC</sequence>
<dbReference type="SMART" id="SM00656">
    <property type="entry name" value="Amb_all"/>
    <property type="match status" value="1"/>
</dbReference>
<dbReference type="OrthoDB" id="1637350at2759"/>
<accession>A0A834GIC6</accession>
<feature type="signal peptide" evidence="10">
    <location>
        <begin position="1"/>
        <end position="21"/>
    </location>
</feature>
<organism evidence="12 13">
    <name type="scientific">Rhododendron simsii</name>
    <name type="common">Sims's rhododendron</name>
    <dbReference type="NCBI Taxonomy" id="118357"/>
    <lineage>
        <taxon>Eukaryota</taxon>
        <taxon>Viridiplantae</taxon>
        <taxon>Streptophyta</taxon>
        <taxon>Embryophyta</taxon>
        <taxon>Tracheophyta</taxon>
        <taxon>Spermatophyta</taxon>
        <taxon>Magnoliopsida</taxon>
        <taxon>eudicotyledons</taxon>
        <taxon>Gunneridae</taxon>
        <taxon>Pentapetalae</taxon>
        <taxon>asterids</taxon>
        <taxon>Ericales</taxon>
        <taxon>Ericaceae</taxon>
        <taxon>Ericoideae</taxon>
        <taxon>Rhodoreae</taxon>
        <taxon>Rhododendron</taxon>
    </lineage>
</organism>
<dbReference type="UniPathway" id="UPA00545">
    <property type="reaction ID" value="UER00824"/>
</dbReference>
<evidence type="ECO:0000256" key="3">
    <source>
        <dbReference type="ARBA" id="ARBA00010980"/>
    </source>
</evidence>
<dbReference type="InterPro" id="IPR002022">
    <property type="entry name" value="Pec_lyase"/>
</dbReference>
<dbReference type="GO" id="GO:0046872">
    <property type="term" value="F:metal ion binding"/>
    <property type="evidence" value="ECO:0007669"/>
    <property type="project" value="UniProtKB-KW"/>
</dbReference>
<feature type="chain" id="PRO_5033099375" description="Pectate lyase" evidence="10">
    <location>
        <begin position="22"/>
        <end position="441"/>
    </location>
</feature>
<dbReference type="PANTHER" id="PTHR31683">
    <property type="entry name" value="PECTATE LYASE 18-RELATED"/>
    <property type="match status" value="1"/>
</dbReference>
<dbReference type="EMBL" id="WJXA01000008">
    <property type="protein sequence ID" value="KAF7134640.1"/>
    <property type="molecule type" value="Genomic_DNA"/>
</dbReference>
<dbReference type="GO" id="GO:0030570">
    <property type="term" value="F:pectate lyase activity"/>
    <property type="evidence" value="ECO:0007669"/>
    <property type="project" value="UniProtKB-EC"/>
</dbReference>
<protein>
    <recommendedName>
        <fullName evidence="4 10">Pectate lyase</fullName>
        <ecNumber evidence="4 10">4.2.2.2</ecNumber>
    </recommendedName>
</protein>
<evidence type="ECO:0000256" key="7">
    <source>
        <dbReference type="ARBA" id="ARBA00022837"/>
    </source>
</evidence>
<keyword evidence="5 10" id="KW-0479">Metal-binding</keyword>